<dbReference type="EMBL" id="REGN01014270">
    <property type="protein sequence ID" value="RMZ92841.1"/>
    <property type="molecule type" value="Genomic_DNA"/>
</dbReference>
<dbReference type="AlphaFoldDB" id="A0A3M7P0Z5"/>
<evidence type="ECO:0000313" key="3">
    <source>
        <dbReference type="Proteomes" id="UP000276133"/>
    </source>
</evidence>
<name>A0A3M7P0Z5_BRAPC</name>
<accession>A0A3M7P0Z5</accession>
<keyword evidence="1" id="KW-1133">Transmembrane helix</keyword>
<evidence type="ECO:0000256" key="1">
    <source>
        <dbReference type="SAM" id="Phobius"/>
    </source>
</evidence>
<reference evidence="2 3" key="1">
    <citation type="journal article" date="2018" name="Sci. Rep.">
        <title>Genomic signatures of local adaptation to the degree of environmental predictability in rotifers.</title>
        <authorList>
            <person name="Franch-Gras L."/>
            <person name="Hahn C."/>
            <person name="Garcia-Roger E.M."/>
            <person name="Carmona M.J."/>
            <person name="Serra M."/>
            <person name="Gomez A."/>
        </authorList>
    </citation>
    <scope>NUCLEOTIDE SEQUENCE [LARGE SCALE GENOMIC DNA]</scope>
    <source>
        <strain evidence="2">HYR1</strain>
    </source>
</reference>
<sequence>MVSVCQLLSKGHSSSSLVASDRRTRMSIEIFSLIQFIQIFGIAGYAIEMVLDLTNITNATTPRVSEREKEIFTKFLHLFQVALPNILKERFSHLN</sequence>
<feature type="transmembrane region" description="Helical" evidence="1">
    <location>
        <begin position="30"/>
        <end position="51"/>
    </location>
</feature>
<keyword evidence="1" id="KW-0472">Membrane</keyword>
<dbReference type="Proteomes" id="UP000276133">
    <property type="component" value="Unassembled WGS sequence"/>
</dbReference>
<evidence type="ECO:0000313" key="2">
    <source>
        <dbReference type="EMBL" id="RMZ92841.1"/>
    </source>
</evidence>
<proteinExistence type="predicted"/>
<keyword evidence="3" id="KW-1185">Reference proteome</keyword>
<comment type="caution">
    <text evidence="2">The sequence shown here is derived from an EMBL/GenBank/DDBJ whole genome shotgun (WGS) entry which is preliminary data.</text>
</comment>
<organism evidence="2 3">
    <name type="scientific">Brachionus plicatilis</name>
    <name type="common">Marine rotifer</name>
    <name type="synonym">Brachionus muelleri</name>
    <dbReference type="NCBI Taxonomy" id="10195"/>
    <lineage>
        <taxon>Eukaryota</taxon>
        <taxon>Metazoa</taxon>
        <taxon>Spiralia</taxon>
        <taxon>Gnathifera</taxon>
        <taxon>Rotifera</taxon>
        <taxon>Eurotatoria</taxon>
        <taxon>Monogononta</taxon>
        <taxon>Pseudotrocha</taxon>
        <taxon>Ploima</taxon>
        <taxon>Brachionidae</taxon>
        <taxon>Brachionus</taxon>
    </lineage>
</organism>
<keyword evidence="1" id="KW-0812">Transmembrane</keyword>
<gene>
    <name evidence="2" type="ORF">BpHYR1_028844</name>
</gene>
<protein>
    <submittedName>
        <fullName evidence="2">Uncharacterized protein</fullName>
    </submittedName>
</protein>